<dbReference type="AlphaFoldDB" id="A0A7W9EWL1"/>
<reference evidence="1 2" key="1">
    <citation type="submission" date="2020-08" db="EMBL/GenBank/DDBJ databases">
        <title>Genomic Encyclopedia of Type Strains, Phase IV (KMG-IV): sequencing the most valuable type-strain genomes for metagenomic binning, comparative biology and taxonomic classification.</title>
        <authorList>
            <person name="Goeker M."/>
        </authorList>
    </citation>
    <scope>NUCLEOTIDE SEQUENCE [LARGE SCALE GENOMIC DNA]</scope>
    <source>
        <strain evidence="1 2">DSM 101064</strain>
    </source>
</reference>
<dbReference type="Proteomes" id="UP000535415">
    <property type="component" value="Unassembled WGS sequence"/>
</dbReference>
<accession>A0A7W9EWL1</accession>
<comment type="caution">
    <text evidence="1">The sequence shown here is derived from an EMBL/GenBank/DDBJ whole genome shotgun (WGS) entry which is preliminary data.</text>
</comment>
<sequence length="198" mass="22678">MAERWLRLNETEDVFISLEEVARQIVRTNENFDAWKWGTIALISATSSALVANLSGTTNVGALEKQNAKDALAALQHDSQHVMTDPFLADPLGMLKLAQRPKENRKERAGSPIQVDDEWVGSFKTLVRFRNGFMHFKPMSWSIEVSDFPTHFLNVLGIVEATFGDGWSYRHMKPRRYEELLKLSCDLRNKLVHLYEIT</sequence>
<dbReference type="RefSeq" id="WP_183524557.1">
    <property type="nucleotide sequence ID" value="NZ_JACIJM010000001.1"/>
</dbReference>
<keyword evidence="2" id="KW-1185">Reference proteome</keyword>
<dbReference type="EMBL" id="JACIJM010000001">
    <property type="protein sequence ID" value="MBB5720729.1"/>
    <property type="molecule type" value="Genomic_DNA"/>
</dbReference>
<name>A0A7W9EWL1_9RHOB</name>
<evidence type="ECO:0000313" key="2">
    <source>
        <dbReference type="Proteomes" id="UP000535415"/>
    </source>
</evidence>
<gene>
    <name evidence="1" type="ORF">FHS72_000333</name>
</gene>
<evidence type="ECO:0000313" key="1">
    <source>
        <dbReference type="EMBL" id="MBB5720729.1"/>
    </source>
</evidence>
<organism evidence="1 2">
    <name type="scientific">Yoonia ponticola</name>
    <dbReference type="NCBI Taxonomy" id="1524255"/>
    <lineage>
        <taxon>Bacteria</taxon>
        <taxon>Pseudomonadati</taxon>
        <taxon>Pseudomonadota</taxon>
        <taxon>Alphaproteobacteria</taxon>
        <taxon>Rhodobacterales</taxon>
        <taxon>Paracoccaceae</taxon>
        <taxon>Yoonia</taxon>
    </lineage>
</organism>
<proteinExistence type="predicted"/>
<protein>
    <submittedName>
        <fullName evidence="1">Uncharacterized protein</fullName>
    </submittedName>
</protein>